<evidence type="ECO:0000256" key="1">
    <source>
        <dbReference type="ARBA" id="ARBA00006756"/>
    </source>
</evidence>
<protein>
    <recommendedName>
        <fullName evidence="3">Exocyst subunit Exo70 family protein</fullName>
    </recommendedName>
</protein>
<comment type="similarity">
    <text evidence="1 3">Belongs to the EXO70 family.</text>
</comment>
<accession>A0A6A6LQT4</accession>
<evidence type="ECO:0000313" key="6">
    <source>
        <dbReference type="Proteomes" id="UP000467840"/>
    </source>
</evidence>
<feature type="domain" description="Exocyst complex subunit Exo70 C-terminal" evidence="4">
    <location>
        <begin position="1"/>
        <end position="64"/>
    </location>
</feature>
<dbReference type="GO" id="GO:0006887">
    <property type="term" value="P:exocytosis"/>
    <property type="evidence" value="ECO:0007669"/>
    <property type="project" value="UniProtKB-KW"/>
</dbReference>
<dbReference type="EMBL" id="JAAGAX010000009">
    <property type="protein sequence ID" value="KAF2302805.1"/>
    <property type="molecule type" value="Genomic_DNA"/>
</dbReference>
<keyword evidence="6" id="KW-1185">Reference proteome</keyword>
<dbReference type="GO" id="GO:0015031">
    <property type="term" value="P:protein transport"/>
    <property type="evidence" value="ECO:0007669"/>
    <property type="project" value="UniProtKB-KW"/>
</dbReference>
<dbReference type="Pfam" id="PF03081">
    <property type="entry name" value="Exo70_C"/>
    <property type="match status" value="1"/>
</dbReference>
<evidence type="ECO:0000313" key="5">
    <source>
        <dbReference type="EMBL" id="KAF2302805.1"/>
    </source>
</evidence>
<dbReference type="InterPro" id="IPR016159">
    <property type="entry name" value="Cullin_repeat-like_dom_sf"/>
</dbReference>
<gene>
    <name evidence="5" type="ORF">GH714_008525</name>
</gene>
<dbReference type="PANTHER" id="PTHR12542:SF85">
    <property type="entry name" value="EXOCYST SUBUNIT EXO70 FAMILY PROTEIN"/>
    <property type="match status" value="1"/>
</dbReference>
<name>A0A6A6LQT4_HEVBR</name>
<dbReference type="PANTHER" id="PTHR12542">
    <property type="entry name" value="EXOCYST COMPLEX PROTEIN EXO70"/>
    <property type="match status" value="1"/>
</dbReference>
<proteinExistence type="inferred from homology"/>
<comment type="caution">
    <text evidence="5">The sequence shown here is derived from an EMBL/GenBank/DDBJ whole genome shotgun (WGS) entry which is preliminary data.</text>
</comment>
<evidence type="ECO:0000256" key="2">
    <source>
        <dbReference type="ARBA" id="ARBA00022448"/>
    </source>
</evidence>
<dbReference type="SUPFAM" id="SSF74788">
    <property type="entry name" value="Cullin repeat-like"/>
    <property type="match status" value="1"/>
</dbReference>
<dbReference type="GO" id="GO:0005546">
    <property type="term" value="F:phosphatidylinositol-4,5-bisphosphate binding"/>
    <property type="evidence" value="ECO:0007669"/>
    <property type="project" value="InterPro"/>
</dbReference>
<sequence>MYKKQSNWVMPEIDLREKTCQLIVQAVLPVYRSYMQNYGPLVEQDGISSKYAKYSVQALEQMLGSLFQPRPGRYGSFKGRPPSEKFNNGLQIFVVQHLQLCDSPAVIRGLELFYGIFLLGEEQSLP</sequence>
<keyword evidence="3" id="KW-0653">Protein transport</keyword>
<dbReference type="Proteomes" id="UP000467840">
    <property type="component" value="Chromosome 16"/>
</dbReference>
<reference evidence="5 6" key="1">
    <citation type="journal article" date="2020" name="Mol. Plant">
        <title>The Chromosome-Based Rubber Tree Genome Provides New Insights into Spurge Genome Evolution and Rubber Biosynthesis.</title>
        <authorList>
            <person name="Liu J."/>
            <person name="Shi C."/>
            <person name="Shi C.C."/>
            <person name="Li W."/>
            <person name="Zhang Q.J."/>
            <person name="Zhang Y."/>
            <person name="Li K."/>
            <person name="Lu H.F."/>
            <person name="Shi C."/>
            <person name="Zhu S.T."/>
            <person name="Xiao Z.Y."/>
            <person name="Nan H."/>
            <person name="Yue Y."/>
            <person name="Zhu X.G."/>
            <person name="Wu Y."/>
            <person name="Hong X.N."/>
            <person name="Fan G.Y."/>
            <person name="Tong Y."/>
            <person name="Zhang D."/>
            <person name="Mao C.L."/>
            <person name="Liu Y.L."/>
            <person name="Hao S.J."/>
            <person name="Liu W.Q."/>
            <person name="Lv M.Q."/>
            <person name="Zhang H.B."/>
            <person name="Liu Y."/>
            <person name="Hu-Tang G.R."/>
            <person name="Wang J.P."/>
            <person name="Wang J.H."/>
            <person name="Sun Y.H."/>
            <person name="Ni S.B."/>
            <person name="Chen W.B."/>
            <person name="Zhang X.C."/>
            <person name="Jiao Y.N."/>
            <person name="Eichler E.E."/>
            <person name="Li G.H."/>
            <person name="Liu X."/>
            <person name="Gao L.Z."/>
        </authorList>
    </citation>
    <scope>NUCLEOTIDE SEQUENCE [LARGE SCALE GENOMIC DNA]</scope>
    <source>
        <strain evidence="6">cv. GT1</strain>
        <tissue evidence="5">Leaf</tissue>
    </source>
</reference>
<evidence type="ECO:0000259" key="4">
    <source>
        <dbReference type="Pfam" id="PF03081"/>
    </source>
</evidence>
<organism evidence="5 6">
    <name type="scientific">Hevea brasiliensis</name>
    <name type="common">Para rubber tree</name>
    <name type="synonym">Siphonia brasiliensis</name>
    <dbReference type="NCBI Taxonomy" id="3981"/>
    <lineage>
        <taxon>Eukaryota</taxon>
        <taxon>Viridiplantae</taxon>
        <taxon>Streptophyta</taxon>
        <taxon>Embryophyta</taxon>
        <taxon>Tracheophyta</taxon>
        <taxon>Spermatophyta</taxon>
        <taxon>Magnoliopsida</taxon>
        <taxon>eudicotyledons</taxon>
        <taxon>Gunneridae</taxon>
        <taxon>Pentapetalae</taxon>
        <taxon>rosids</taxon>
        <taxon>fabids</taxon>
        <taxon>Malpighiales</taxon>
        <taxon>Euphorbiaceae</taxon>
        <taxon>Crotonoideae</taxon>
        <taxon>Micrandreae</taxon>
        <taxon>Hevea</taxon>
    </lineage>
</organism>
<keyword evidence="2 3" id="KW-0813">Transport</keyword>
<dbReference type="AlphaFoldDB" id="A0A6A6LQT4"/>
<keyword evidence="3" id="KW-0268">Exocytosis</keyword>
<dbReference type="InterPro" id="IPR046364">
    <property type="entry name" value="Exo70_C"/>
</dbReference>
<dbReference type="Gene3D" id="1.20.1280.170">
    <property type="entry name" value="Exocyst complex component Exo70"/>
    <property type="match status" value="1"/>
</dbReference>
<comment type="function">
    <text evidence="3">Component of the exocyst complex.</text>
</comment>
<dbReference type="InterPro" id="IPR004140">
    <property type="entry name" value="Exo70"/>
</dbReference>
<evidence type="ECO:0000256" key="3">
    <source>
        <dbReference type="RuleBase" id="RU365026"/>
    </source>
</evidence>
<dbReference type="GO" id="GO:0000145">
    <property type="term" value="C:exocyst"/>
    <property type="evidence" value="ECO:0007669"/>
    <property type="project" value="InterPro"/>
</dbReference>